<dbReference type="Pfam" id="PF09279">
    <property type="entry name" value="EF-hand_like"/>
    <property type="match status" value="1"/>
</dbReference>
<protein>
    <recommendedName>
        <fullName evidence="3 10">Phosphoinositide phospholipase C</fullName>
        <ecNumber evidence="3 10">3.1.4.11</ecNumber>
    </recommendedName>
</protein>
<feature type="domain" description="PI-PLC Y-box" evidence="14">
    <location>
        <begin position="499"/>
        <end position="615"/>
    </location>
</feature>
<dbReference type="Gene3D" id="3.20.20.190">
    <property type="entry name" value="Phosphatidylinositol (PI) phosphodiesterase"/>
    <property type="match status" value="1"/>
</dbReference>
<evidence type="ECO:0000256" key="5">
    <source>
        <dbReference type="ARBA" id="ARBA00022837"/>
    </source>
</evidence>
<accession>A0A6P4XCQ2</accession>
<dbReference type="InterPro" id="IPR001711">
    <property type="entry name" value="PLipase_C_Pinositol-sp_Y"/>
</dbReference>
<dbReference type="InterPro" id="IPR000008">
    <property type="entry name" value="C2_dom"/>
</dbReference>
<dbReference type="Pfam" id="PF00168">
    <property type="entry name" value="C2"/>
    <property type="match status" value="1"/>
</dbReference>
<sequence>MAAVGQQGVAMDGEACVQAMMNETVMTKLRAGKKKFKRYYRLQKDRETIVYSPTRHSAVPECTKRLPAEQAYDVSNILEVFLSTLTSRSSRVDREKAVGLSNCFSISYKDQTPTLDLICDSPETAQTWVRGIQHLILSRTGETIVNKKERWIAEFFHSADKNQNERLDLKEATGLLKRMNVPISSSHIKERFQEVDRNSNGDLDLEEFGQLYRQLTFRQEVQDLFNRVASAQGTMTMQDLHKFLTQEQKVQADAETCRRIINTYEQISDVKASDSLSLQGFTLYLESKDGDIYNHAHDQEYQDMSQPLSHYFIASSHNTYLLEDQLRGPSSKEGYIRALQKGSRFLELDCWDGEGGEPVIYHGHTLTSKVLFREVIEAINDYAFKASPYPVFLSLENHCSVEQQRTMSAHMRRILGSQLCTDSNTPDPNLLPSPNSLRGKIIIKNKKLPPDVLEDEVSDEDEAAEIEDPEVQARMQAEKEKRRKELEKKKKKIKLAKELSDLVNVSQAKHFHSFQHSQEKDSACHMSSITESKALDLVKHQAADFITHTKRQLVKIYPAGSRVDSSNMDPHLFWAAGCQIVAMNYQTPCDQMDLNLGRFRQNGGCGYVLKPDVLRKDYLKIDTSGKIPAKYRKNLTVRVISSFQLPSPSEKSTSCADPYVKVQVCGIPADCAEKRTEWRKNSAFHSVWNTAMTFPLALPELAMLRFEVKDHDSMTGSDMLGQFALPLDSVQQGYRHIHLLDKRGADISPAALFVYISLQAP</sequence>
<feature type="domain" description="C2" evidence="13">
    <location>
        <begin position="615"/>
        <end position="741"/>
    </location>
</feature>
<dbReference type="GO" id="GO:0004435">
    <property type="term" value="F:phosphatidylinositol-4,5-bisphosphate phospholipase C activity"/>
    <property type="evidence" value="ECO:0007669"/>
    <property type="project" value="UniProtKB-EC"/>
</dbReference>
<dbReference type="GO" id="GO:0016042">
    <property type="term" value="P:lipid catabolic process"/>
    <property type="evidence" value="ECO:0007669"/>
    <property type="project" value="UniProtKB-KW"/>
</dbReference>
<evidence type="ECO:0000256" key="9">
    <source>
        <dbReference type="ARBA" id="ARBA00023674"/>
    </source>
</evidence>
<dbReference type="InterPro" id="IPR015359">
    <property type="entry name" value="PLC_EF-hand-like"/>
</dbReference>
<dbReference type="PROSITE" id="PS50004">
    <property type="entry name" value="C2"/>
    <property type="match status" value="1"/>
</dbReference>
<dbReference type="InterPro" id="IPR018247">
    <property type="entry name" value="EF_Hand_1_Ca_BS"/>
</dbReference>
<keyword evidence="10" id="KW-0378">Hydrolase</keyword>
<comment type="catalytic activity">
    <reaction evidence="9">
        <text>a 1,2-diacyl-sn-glycero-3-phospho-(1D-myo-inositol-4,5-bisphosphate) + H2O = 1D-myo-inositol 1,4,5-trisphosphate + a 1,2-diacyl-sn-glycerol + H(+)</text>
        <dbReference type="Rhea" id="RHEA:33179"/>
        <dbReference type="ChEBI" id="CHEBI:15377"/>
        <dbReference type="ChEBI" id="CHEBI:15378"/>
        <dbReference type="ChEBI" id="CHEBI:17815"/>
        <dbReference type="ChEBI" id="CHEBI:58456"/>
        <dbReference type="ChEBI" id="CHEBI:203600"/>
        <dbReference type="EC" id="3.1.4.11"/>
    </reaction>
    <physiologicalReaction direction="left-to-right" evidence="9">
        <dbReference type="Rhea" id="RHEA:33180"/>
    </physiologicalReaction>
</comment>
<dbReference type="InterPro" id="IPR001849">
    <property type="entry name" value="PH_domain"/>
</dbReference>
<evidence type="ECO:0000259" key="14">
    <source>
        <dbReference type="PROSITE" id="PS50008"/>
    </source>
</evidence>
<feature type="domain" description="EF-hand" evidence="15">
    <location>
        <begin position="183"/>
        <end position="218"/>
    </location>
</feature>
<dbReference type="PROSITE" id="PS50007">
    <property type="entry name" value="PIPLC_X_DOMAIN"/>
    <property type="match status" value="1"/>
</dbReference>
<dbReference type="InterPro" id="IPR011993">
    <property type="entry name" value="PH-like_dom_sf"/>
</dbReference>
<dbReference type="InterPro" id="IPR002048">
    <property type="entry name" value="EF_hand_dom"/>
</dbReference>
<feature type="domain" description="PH" evidence="12">
    <location>
        <begin position="19"/>
        <end position="137"/>
    </location>
</feature>
<dbReference type="FunFam" id="1.10.238.10:FF:000005">
    <property type="entry name" value="Phosphoinositide phospholipase C"/>
    <property type="match status" value="1"/>
</dbReference>
<feature type="coiled-coil region" evidence="11">
    <location>
        <begin position="472"/>
        <end position="499"/>
    </location>
</feature>
<keyword evidence="7 10" id="KW-0443">Lipid metabolism</keyword>
<keyword evidence="8" id="KW-0807">Transducer</keyword>
<dbReference type="Pfam" id="PF00387">
    <property type="entry name" value="PI-PLC-Y"/>
    <property type="match status" value="1"/>
</dbReference>
<evidence type="ECO:0000256" key="6">
    <source>
        <dbReference type="ARBA" id="ARBA00022963"/>
    </source>
</evidence>
<dbReference type="Pfam" id="PF16457">
    <property type="entry name" value="PH_12"/>
    <property type="match status" value="1"/>
</dbReference>
<evidence type="ECO:0000256" key="1">
    <source>
        <dbReference type="ARBA" id="ARBA00001913"/>
    </source>
</evidence>
<gene>
    <name evidence="17" type="primary">LOC109462219</name>
</gene>
<dbReference type="FunFam" id="3.20.20.190:FF:000072">
    <property type="entry name" value="Phosphoinositide phospholipase C"/>
    <property type="match status" value="1"/>
</dbReference>
<dbReference type="GO" id="GO:0005737">
    <property type="term" value="C:cytoplasm"/>
    <property type="evidence" value="ECO:0007669"/>
    <property type="project" value="UniProtKB-SubCell"/>
</dbReference>
<dbReference type="SUPFAM" id="SSF51695">
    <property type="entry name" value="PLC-like phosphodiesterases"/>
    <property type="match status" value="1"/>
</dbReference>
<dbReference type="GeneID" id="109462219"/>
<comment type="cofactor">
    <cofactor evidence="1">
        <name>Ca(2+)</name>
        <dbReference type="ChEBI" id="CHEBI:29108"/>
    </cofactor>
</comment>
<dbReference type="Gene3D" id="2.60.40.150">
    <property type="entry name" value="C2 domain"/>
    <property type="match status" value="1"/>
</dbReference>
<dbReference type="SMART" id="SM00148">
    <property type="entry name" value="PLCXc"/>
    <property type="match status" value="1"/>
</dbReference>
<dbReference type="GO" id="GO:0035556">
    <property type="term" value="P:intracellular signal transduction"/>
    <property type="evidence" value="ECO:0007669"/>
    <property type="project" value="InterPro"/>
</dbReference>
<evidence type="ECO:0000256" key="4">
    <source>
        <dbReference type="ARBA" id="ARBA00022490"/>
    </source>
</evidence>
<dbReference type="PROSITE" id="PS50003">
    <property type="entry name" value="PH_DOMAIN"/>
    <property type="match status" value="1"/>
</dbReference>
<comment type="subcellular location">
    <subcellularLocation>
        <location evidence="2">Cytoplasm</location>
    </subcellularLocation>
</comment>
<dbReference type="SMART" id="SM00149">
    <property type="entry name" value="PLCYc"/>
    <property type="match status" value="1"/>
</dbReference>
<dbReference type="PROSITE" id="PS00018">
    <property type="entry name" value="EF_HAND_1"/>
    <property type="match status" value="1"/>
</dbReference>
<dbReference type="PANTHER" id="PTHR10336">
    <property type="entry name" value="PHOSPHOINOSITIDE-SPECIFIC PHOSPHOLIPASE C FAMILY PROTEIN"/>
    <property type="match status" value="1"/>
</dbReference>
<dbReference type="SMART" id="SM00054">
    <property type="entry name" value="EFh"/>
    <property type="match status" value="2"/>
</dbReference>
<keyword evidence="16" id="KW-1185">Reference proteome</keyword>
<dbReference type="Pfam" id="PF00388">
    <property type="entry name" value="PI-PLC-X"/>
    <property type="match status" value="1"/>
</dbReference>
<keyword evidence="6 10" id="KW-0442">Lipid degradation</keyword>
<dbReference type="CDD" id="cd16202">
    <property type="entry name" value="EFh_PI-PLCdelta"/>
    <property type="match status" value="1"/>
</dbReference>
<dbReference type="Proteomes" id="UP000515135">
    <property type="component" value="Unplaced"/>
</dbReference>
<dbReference type="EC" id="3.1.4.11" evidence="3 10"/>
<evidence type="ECO:0000259" key="15">
    <source>
        <dbReference type="PROSITE" id="PS50222"/>
    </source>
</evidence>
<evidence type="ECO:0000313" key="17">
    <source>
        <dbReference type="RefSeq" id="XP_019614310.1"/>
    </source>
</evidence>
<keyword evidence="4" id="KW-0963">Cytoplasm</keyword>
<keyword evidence="11" id="KW-0175">Coiled coil</keyword>
<dbReference type="SUPFAM" id="SSF49562">
    <property type="entry name" value="C2 domain (Calcium/lipid-binding domain, CaLB)"/>
    <property type="match status" value="1"/>
</dbReference>
<dbReference type="CDD" id="cd00275">
    <property type="entry name" value="C2_PLC_like"/>
    <property type="match status" value="1"/>
</dbReference>
<dbReference type="SUPFAM" id="SSF47473">
    <property type="entry name" value="EF-hand"/>
    <property type="match status" value="1"/>
</dbReference>
<evidence type="ECO:0000259" key="13">
    <source>
        <dbReference type="PROSITE" id="PS50004"/>
    </source>
</evidence>
<dbReference type="InterPro" id="IPR000909">
    <property type="entry name" value="PLipase_C_PInositol-sp_X_dom"/>
</dbReference>
<evidence type="ECO:0000256" key="3">
    <source>
        <dbReference type="ARBA" id="ARBA00012368"/>
    </source>
</evidence>
<evidence type="ECO:0000256" key="8">
    <source>
        <dbReference type="ARBA" id="ARBA00023224"/>
    </source>
</evidence>
<dbReference type="Gene3D" id="2.30.29.30">
    <property type="entry name" value="Pleckstrin-homology domain (PH domain)/Phosphotyrosine-binding domain (PTB)"/>
    <property type="match status" value="1"/>
</dbReference>
<dbReference type="InterPro" id="IPR017946">
    <property type="entry name" value="PLC-like_Pdiesterase_TIM-brl"/>
</dbReference>
<dbReference type="PROSITE" id="PS50222">
    <property type="entry name" value="EF_HAND_2"/>
    <property type="match status" value="2"/>
</dbReference>
<feature type="domain" description="EF-hand" evidence="15">
    <location>
        <begin position="147"/>
        <end position="182"/>
    </location>
</feature>
<dbReference type="PROSITE" id="PS50008">
    <property type="entry name" value="PIPLC_Y_DOMAIN"/>
    <property type="match status" value="1"/>
</dbReference>
<evidence type="ECO:0000259" key="12">
    <source>
        <dbReference type="PROSITE" id="PS50003"/>
    </source>
</evidence>
<evidence type="ECO:0000256" key="7">
    <source>
        <dbReference type="ARBA" id="ARBA00023098"/>
    </source>
</evidence>
<dbReference type="PRINTS" id="PR00390">
    <property type="entry name" value="PHPHLIPASEC"/>
</dbReference>
<reference evidence="17" key="1">
    <citation type="submission" date="2025-08" db="UniProtKB">
        <authorList>
            <consortium name="RefSeq"/>
        </authorList>
    </citation>
    <scope>IDENTIFICATION</scope>
    <source>
        <tissue evidence="17">Gonad</tissue>
    </source>
</reference>
<evidence type="ECO:0000313" key="16">
    <source>
        <dbReference type="Proteomes" id="UP000515135"/>
    </source>
</evidence>
<keyword evidence="5" id="KW-0106">Calcium</keyword>
<evidence type="ECO:0000256" key="10">
    <source>
        <dbReference type="RuleBase" id="RU361133"/>
    </source>
</evidence>
<dbReference type="Gene3D" id="1.10.238.10">
    <property type="entry name" value="EF-hand"/>
    <property type="match status" value="2"/>
</dbReference>
<dbReference type="InterPro" id="IPR001192">
    <property type="entry name" value="PI-PLC_fam"/>
</dbReference>
<organism evidence="16 17">
    <name type="scientific">Branchiostoma belcheri</name>
    <name type="common">Amphioxus</name>
    <dbReference type="NCBI Taxonomy" id="7741"/>
    <lineage>
        <taxon>Eukaryota</taxon>
        <taxon>Metazoa</taxon>
        <taxon>Chordata</taxon>
        <taxon>Cephalochordata</taxon>
        <taxon>Leptocardii</taxon>
        <taxon>Amphioxiformes</taxon>
        <taxon>Branchiostomatidae</taxon>
        <taxon>Branchiostoma</taxon>
    </lineage>
</organism>
<dbReference type="SUPFAM" id="SSF50729">
    <property type="entry name" value="PH domain-like"/>
    <property type="match status" value="1"/>
</dbReference>
<dbReference type="GO" id="GO:0005886">
    <property type="term" value="C:plasma membrane"/>
    <property type="evidence" value="ECO:0007669"/>
    <property type="project" value="TreeGrafter"/>
</dbReference>
<dbReference type="SMART" id="SM00239">
    <property type="entry name" value="C2"/>
    <property type="match status" value="1"/>
</dbReference>
<dbReference type="AlphaFoldDB" id="A0A6P4XCQ2"/>
<dbReference type="OrthoDB" id="269822at2759"/>
<evidence type="ECO:0000256" key="11">
    <source>
        <dbReference type="SAM" id="Coils"/>
    </source>
</evidence>
<evidence type="ECO:0000256" key="2">
    <source>
        <dbReference type="ARBA" id="ARBA00004496"/>
    </source>
</evidence>
<dbReference type="GO" id="GO:0005509">
    <property type="term" value="F:calcium ion binding"/>
    <property type="evidence" value="ECO:0007669"/>
    <property type="project" value="InterPro"/>
</dbReference>
<dbReference type="KEGG" id="bbel:109462219"/>
<dbReference type="RefSeq" id="XP_019614310.1">
    <property type="nucleotide sequence ID" value="XM_019758751.1"/>
</dbReference>
<proteinExistence type="predicted"/>
<dbReference type="InterPro" id="IPR011992">
    <property type="entry name" value="EF-hand-dom_pair"/>
</dbReference>
<dbReference type="PANTHER" id="PTHR10336:SF209">
    <property type="entry name" value="PHOSPHOINOSITIDE PHOSPHOLIPASE C"/>
    <property type="match status" value="1"/>
</dbReference>
<dbReference type="InterPro" id="IPR035892">
    <property type="entry name" value="C2_domain_sf"/>
</dbReference>
<name>A0A6P4XCQ2_BRABE</name>